<feature type="domain" description="THD" evidence="6">
    <location>
        <begin position="313"/>
        <end position="471"/>
    </location>
</feature>
<accession>A0ABU7EHK3</accession>
<evidence type="ECO:0000313" key="8">
    <source>
        <dbReference type="Proteomes" id="UP001352852"/>
    </source>
</evidence>
<dbReference type="SMART" id="SM00207">
    <property type="entry name" value="TNF"/>
    <property type="match status" value="1"/>
</dbReference>
<dbReference type="SUPFAM" id="SSF49842">
    <property type="entry name" value="TNF-like"/>
    <property type="match status" value="1"/>
</dbReference>
<dbReference type="InterPro" id="IPR006052">
    <property type="entry name" value="TNF_dom"/>
</dbReference>
<keyword evidence="8" id="KW-1185">Reference proteome</keyword>
<dbReference type="SUPFAM" id="SSF55486">
    <property type="entry name" value="Metalloproteases ('zincins'), catalytic domain"/>
    <property type="match status" value="1"/>
</dbReference>
<keyword evidence="3" id="KW-0202">Cytokine</keyword>
<keyword evidence="4" id="KW-0472">Membrane</keyword>
<reference evidence="7 8" key="1">
    <citation type="submission" date="2021-06" db="EMBL/GenBank/DDBJ databases">
        <authorList>
            <person name="Palmer J.M."/>
        </authorList>
    </citation>
    <scope>NUCLEOTIDE SEQUENCE [LARGE SCALE GENOMIC DNA]</scope>
    <source>
        <strain evidence="7 8">CL_MEX2019</strain>
        <tissue evidence="7">Muscle</tissue>
    </source>
</reference>
<dbReference type="Pfam" id="PF00229">
    <property type="entry name" value="TNF"/>
    <property type="match status" value="1"/>
</dbReference>
<gene>
    <name evidence="7" type="ORF">CHARACLAT_009127</name>
</gene>
<dbReference type="PROSITE" id="PS00251">
    <property type="entry name" value="THD_1"/>
    <property type="match status" value="1"/>
</dbReference>
<proteinExistence type="inferred from homology"/>
<dbReference type="Proteomes" id="UP001352852">
    <property type="component" value="Unassembled WGS sequence"/>
</dbReference>
<organism evidence="7 8">
    <name type="scientific">Characodon lateralis</name>
    <dbReference type="NCBI Taxonomy" id="208331"/>
    <lineage>
        <taxon>Eukaryota</taxon>
        <taxon>Metazoa</taxon>
        <taxon>Chordata</taxon>
        <taxon>Craniata</taxon>
        <taxon>Vertebrata</taxon>
        <taxon>Euteleostomi</taxon>
        <taxon>Actinopterygii</taxon>
        <taxon>Neopterygii</taxon>
        <taxon>Teleostei</taxon>
        <taxon>Neoteleostei</taxon>
        <taxon>Acanthomorphata</taxon>
        <taxon>Ovalentaria</taxon>
        <taxon>Atherinomorphae</taxon>
        <taxon>Cyprinodontiformes</taxon>
        <taxon>Goodeidae</taxon>
        <taxon>Characodon</taxon>
    </lineage>
</organism>
<evidence type="ECO:0000259" key="6">
    <source>
        <dbReference type="PROSITE" id="PS50049"/>
    </source>
</evidence>
<feature type="signal peptide" evidence="5">
    <location>
        <begin position="1"/>
        <end position="33"/>
    </location>
</feature>
<evidence type="ECO:0000256" key="3">
    <source>
        <dbReference type="ARBA" id="ARBA00022514"/>
    </source>
</evidence>
<comment type="caution">
    <text evidence="7">The sequence shown here is derived from an EMBL/GenBank/DDBJ whole genome shotgun (WGS) entry which is preliminary data.</text>
</comment>
<evidence type="ECO:0000256" key="2">
    <source>
        <dbReference type="ARBA" id="ARBA00008670"/>
    </source>
</evidence>
<sequence length="473" mass="53318">MERWSRGAGKPSVSRFLLGPALILPLLAVQVSCHGTCRHRVPSRSEIVHQVYLKPERITKRSSPDDLQLKIKIIYDSSVDQLPADKRRLVKDKLFPQAIDYLQSAFSVRRRVGPVLLSRQCGTNQYMRKRGDPHRYCQDSCADVTRCGPVVVPQHHLQSVDPCDWLSSPSAHPPPTAGTLLSFLALSLGPVPGADRSRAHGERTMAATHSSEYRAYLRNTMDIEAGQQRFPPVPSSEPTYRSLLIGTLAVMGLLQVASSVAILLHLTGYLQEVDLSPTSHHPIEEMQTEPVLNALKDPRKKGRCKPPKDAMTPSAHLPIRAHQDFPKKDYSIINIKWDEQHGNLHKMSYQDGNLLVLESGIYYVYAKTCFRYYNIGGPDEGHEARTRAPNVSNAQLIQYVYHKSIKQNSRKVLLMKTGSTKQWNNMSYNMYCAQQSRVVRLFEGDTLFVEVSNAWMLDQEAEGTYFGAIKWGN</sequence>
<protein>
    <recommendedName>
        <fullName evidence="6">THD domain-containing protein</fullName>
    </recommendedName>
</protein>
<dbReference type="PROSITE" id="PS50049">
    <property type="entry name" value="THD_2"/>
    <property type="match status" value="1"/>
</dbReference>
<dbReference type="Gene3D" id="2.60.120.40">
    <property type="match status" value="1"/>
</dbReference>
<evidence type="ECO:0000256" key="5">
    <source>
        <dbReference type="SAM" id="SignalP"/>
    </source>
</evidence>
<dbReference type="Gene3D" id="3.10.170.20">
    <property type="match status" value="1"/>
</dbReference>
<dbReference type="EMBL" id="JAHUTJ010057928">
    <property type="protein sequence ID" value="MED6286728.1"/>
    <property type="molecule type" value="Genomic_DNA"/>
</dbReference>
<evidence type="ECO:0000256" key="1">
    <source>
        <dbReference type="ARBA" id="ARBA00004370"/>
    </source>
</evidence>
<evidence type="ECO:0000256" key="4">
    <source>
        <dbReference type="ARBA" id="ARBA00023136"/>
    </source>
</evidence>
<keyword evidence="5" id="KW-0732">Signal</keyword>
<comment type="subcellular location">
    <subcellularLocation>
        <location evidence="1">Membrane</location>
    </subcellularLocation>
</comment>
<feature type="chain" id="PRO_5046945353" description="THD domain-containing protein" evidence="5">
    <location>
        <begin position="34"/>
        <end position="473"/>
    </location>
</feature>
<dbReference type="InterPro" id="IPR021184">
    <property type="entry name" value="TNF_CS"/>
</dbReference>
<comment type="similarity">
    <text evidence="2">Belongs to the tumor necrosis factor family.</text>
</comment>
<dbReference type="PANTHER" id="PTHR11471">
    <property type="entry name" value="TUMOR NECROSIS FACTOR FAMILY MEMBER"/>
    <property type="match status" value="1"/>
</dbReference>
<dbReference type="PANTHER" id="PTHR11471:SF54">
    <property type="entry name" value="TNF SUPERFAMILY MEMBER 11"/>
    <property type="match status" value="1"/>
</dbReference>
<evidence type="ECO:0000313" key="7">
    <source>
        <dbReference type="EMBL" id="MED6286728.1"/>
    </source>
</evidence>
<dbReference type="InterPro" id="IPR008983">
    <property type="entry name" value="Tumour_necrosis_fac-like_dom"/>
</dbReference>
<name>A0ABU7EHK3_9TELE</name>